<dbReference type="InterPro" id="IPR011992">
    <property type="entry name" value="EF-hand-dom_pair"/>
</dbReference>
<feature type="domain" description="EF-hand" evidence="6">
    <location>
        <begin position="96"/>
        <end position="131"/>
    </location>
</feature>
<reference evidence="7" key="3">
    <citation type="submission" date="2025-09" db="UniProtKB">
        <authorList>
            <consortium name="Ensembl"/>
        </authorList>
    </citation>
    <scope>IDENTIFICATION</scope>
</reference>
<dbReference type="Ensembl" id="ENSFALT00000040043.1">
    <property type="protein sequence ID" value="ENSFALP00000018912.1"/>
    <property type="gene ID" value="ENSFALG00000024959.1"/>
</dbReference>
<name>A0A803V856_FICAL</name>
<keyword evidence="4" id="KW-0106">Calcium</keyword>
<keyword evidence="8" id="KW-1185">Reference proteome</keyword>
<dbReference type="SMART" id="SM01394">
    <property type="entry name" value="S_100"/>
    <property type="match status" value="1"/>
</dbReference>
<dbReference type="Gene3D" id="1.10.238.10">
    <property type="entry name" value="EF-hand"/>
    <property type="match status" value="1"/>
</dbReference>
<dbReference type="FunFam" id="1.10.238.10:FF:000044">
    <property type="entry name" value="Protein S100"/>
    <property type="match status" value="1"/>
</dbReference>
<dbReference type="PANTHER" id="PTHR11639:SF134">
    <property type="entry name" value="PROTEIN S100-A1-RELATED"/>
    <property type="match status" value="1"/>
</dbReference>
<evidence type="ECO:0000256" key="3">
    <source>
        <dbReference type="ARBA" id="ARBA00022737"/>
    </source>
</evidence>
<proteinExistence type="inferred from homology"/>
<organism evidence="7 8">
    <name type="scientific">Ficedula albicollis</name>
    <name type="common">Collared flycatcher</name>
    <name type="synonym">Muscicapa albicollis</name>
    <dbReference type="NCBI Taxonomy" id="59894"/>
    <lineage>
        <taxon>Eukaryota</taxon>
        <taxon>Metazoa</taxon>
        <taxon>Chordata</taxon>
        <taxon>Craniata</taxon>
        <taxon>Vertebrata</taxon>
        <taxon>Euteleostomi</taxon>
        <taxon>Archelosauria</taxon>
        <taxon>Archosauria</taxon>
        <taxon>Dinosauria</taxon>
        <taxon>Saurischia</taxon>
        <taxon>Theropoda</taxon>
        <taxon>Coelurosauria</taxon>
        <taxon>Aves</taxon>
        <taxon>Neognathae</taxon>
        <taxon>Neoaves</taxon>
        <taxon>Telluraves</taxon>
        <taxon>Australaves</taxon>
        <taxon>Passeriformes</taxon>
        <taxon>Muscicapidae</taxon>
        <taxon>Ficedula</taxon>
    </lineage>
</organism>
<dbReference type="SUPFAM" id="SSF47473">
    <property type="entry name" value="EF-hand"/>
    <property type="match status" value="1"/>
</dbReference>
<keyword evidence="2" id="KW-0479">Metal-binding</keyword>
<dbReference type="Pfam" id="PF01023">
    <property type="entry name" value="S_100"/>
    <property type="match status" value="1"/>
</dbReference>
<reference evidence="7" key="2">
    <citation type="submission" date="2025-08" db="UniProtKB">
        <authorList>
            <consortium name="Ensembl"/>
        </authorList>
    </citation>
    <scope>IDENTIFICATION</scope>
</reference>
<evidence type="ECO:0000259" key="6">
    <source>
        <dbReference type="PROSITE" id="PS50222"/>
    </source>
</evidence>
<dbReference type="GO" id="GO:0042803">
    <property type="term" value="F:protein homodimerization activity"/>
    <property type="evidence" value="ECO:0007669"/>
    <property type="project" value="Ensembl"/>
</dbReference>
<dbReference type="GO" id="GO:0005654">
    <property type="term" value="C:nucleoplasm"/>
    <property type="evidence" value="ECO:0007669"/>
    <property type="project" value="Ensembl"/>
</dbReference>
<evidence type="ECO:0000256" key="2">
    <source>
        <dbReference type="ARBA" id="ARBA00022723"/>
    </source>
</evidence>
<dbReference type="GO" id="GO:0070062">
    <property type="term" value="C:extracellular exosome"/>
    <property type="evidence" value="ECO:0007669"/>
    <property type="project" value="TreeGrafter"/>
</dbReference>
<dbReference type="SMART" id="SM00054">
    <property type="entry name" value="EFh"/>
    <property type="match status" value="1"/>
</dbReference>
<dbReference type="GO" id="GO:0005737">
    <property type="term" value="C:cytoplasm"/>
    <property type="evidence" value="ECO:0007669"/>
    <property type="project" value="Ensembl"/>
</dbReference>
<evidence type="ECO:0000256" key="4">
    <source>
        <dbReference type="ARBA" id="ARBA00022837"/>
    </source>
</evidence>
<dbReference type="OMA" id="TCCFRGV"/>
<dbReference type="Proteomes" id="UP000016665">
    <property type="component" value="Chromosome 4"/>
</dbReference>
<dbReference type="InterPro" id="IPR034325">
    <property type="entry name" value="S-100_dom"/>
</dbReference>
<dbReference type="GO" id="GO:0005509">
    <property type="term" value="F:calcium ion binding"/>
    <property type="evidence" value="ECO:0007669"/>
    <property type="project" value="InterPro"/>
</dbReference>
<dbReference type="CDD" id="cd00213">
    <property type="entry name" value="S-100"/>
    <property type="match status" value="1"/>
</dbReference>
<dbReference type="InterPro" id="IPR001751">
    <property type="entry name" value="S100/CaBP7/8-like_CS"/>
</dbReference>
<evidence type="ECO:0000256" key="5">
    <source>
        <dbReference type="SAM" id="MobiDB-lite"/>
    </source>
</evidence>
<reference evidence="7 8" key="1">
    <citation type="journal article" date="2012" name="Nature">
        <title>The genomic landscape of species divergence in Ficedula flycatchers.</title>
        <authorList>
            <person name="Ellegren H."/>
            <person name="Smeds L."/>
            <person name="Burri R."/>
            <person name="Olason P.I."/>
            <person name="Backstrom N."/>
            <person name="Kawakami T."/>
            <person name="Kunstner A."/>
            <person name="Makinen H."/>
            <person name="Nadachowska-Brzyska K."/>
            <person name="Qvarnstrom A."/>
            <person name="Uebbing S."/>
            <person name="Wolf J.B."/>
        </authorList>
    </citation>
    <scope>NUCLEOTIDE SEQUENCE [LARGE SCALE GENOMIC DNA]</scope>
</reference>
<dbReference type="PROSITE" id="PS00303">
    <property type="entry name" value="S100_CABP"/>
    <property type="match status" value="1"/>
</dbReference>
<gene>
    <name evidence="7" type="primary">S100P</name>
</gene>
<dbReference type="GO" id="GO:0048306">
    <property type="term" value="F:calcium-dependent protein binding"/>
    <property type="evidence" value="ECO:0007669"/>
    <property type="project" value="Ensembl"/>
</dbReference>
<evidence type="ECO:0000313" key="8">
    <source>
        <dbReference type="Proteomes" id="UP000016665"/>
    </source>
</evidence>
<dbReference type="AlphaFoldDB" id="A0A803V856"/>
<dbReference type="InterPro" id="IPR002048">
    <property type="entry name" value="EF_hand_dom"/>
</dbReference>
<dbReference type="GeneTree" id="ENSGT00940000162871"/>
<sequence>MDNCPLGVQPRIGGDRSIKNPRGRAGSILPESPEAVPAQEKPGSRSNMSQLETAMGMTIAVFDQYARTDGNRQTLSKAELKTLLEKELPNFLASGKDKNAIDKVFKNLDENGDSQVDFKEFVIFVAALTCCCHKYFEQNAAK</sequence>
<evidence type="ECO:0000256" key="1">
    <source>
        <dbReference type="ARBA" id="ARBA00007323"/>
    </source>
</evidence>
<keyword evidence="3" id="KW-0677">Repeat</keyword>
<dbReference type="PROSITE" id="PS50222">
    <property type="entry name" value="EF_HAND_2"/>
    <property type="match status" value="1"/>
</dbReference>
<dbReference type="InterPro" id="IPR013787">
    <property type="entry name" value="S100_Ca-bd_sub"/>
</dbReference>
<evidence type="ECO:0000313" key="7">
    <source>
        <dbReference type="Ensembl" id="ENSFALP00000018912.1"/>
    </source>
</evidence>
<dbReference type="GO" id="GO:0043542">
    <property type="term" value="P:endothelial cell migration"/>
    <property type="evidence" value="ECO:0007669"/>
    <property type="project" value="Ensembl"/>
</dbReference>
<dbReference type="PANTHER" id="PTHR11639">
    <property type="entry name" value="S100 CALCIUM-BINDING PROTEIN"/>
    <property type="match status" value="1"/>
</dbReference>
<dbReference type="GO" id="GO:0046914">
    <property type="term" value="F:transition metal ion binding"/>
    <property type="evidence" value="ECO:0007669"/>
    <property type="project" value="InterPro"/>
</dbReference>
<feature type="region of interest" description="Disordered" evidence="5">
    <location>
        <begin position="1"/>
        <end position="47"/>
    </location>
</feature>
<comment type="similarity">
    <text evidence="1">Belongs to the S-100 family.</text>
</comment>
<protein>
    <submittedName>
        <fullName evidence="7">S100 calcium binding protein P</fullName>
    </submittedName>
</protein>
<accession>A0A803V856</accession>